<name>A0A2N7U3N3_9GAMM</name>
<dbReference type="InterPro" id="IPR021308">
    <property type="entry name" value="GfcB"/>
</dbReference>
<reference evidence="1 2" key="1">
    <citation type="submission" date="2018-01" db="EMBL/GenBank/DDBJ databases">
        <title>Halomonas endophytica sp. nov., isolated from storage liquid in the stems of Populus euphratica.</title>
        <authorList>
            <person name="Chen C."/>
        </authorList>
    </citation>
    <scope>NUCLEOTIDE SEQUENCE [LARGE SCALE GENOMIC DNA]</scope>
    <source>
        <strain evidence="1 2">MC28</strain>
    </source>
</reference>
<sequence>MDRDTRCATQRVPPRDRRKAVPFRCGILLAALGLAGCTQGGGLSPMGETVLGSLRSPDLAAQAAELPYASLAVNSEGNQALMVMAHRTGEKGRDTFWQAGDYATLHLRDGLPMSSMGFHETLLGRWLENDAKNDTYRVHAHWRDRSGQEHLDVAMATLTCEAARPVDLPLTTARLERCTERLEWQSGLRSKGELWRDPASLRIWGGNMTLWPRGHRLKWQVARPWWSDAEDQAQGEAISVAPVITGTE</sequence>
<dbReference type="RefSeq" id="WP_102653567.1">
    <property type="nucleotide sequence ID" value="NZ_PNRF01000023.1"/>
</dbReference>
<dbReference type="SUPFAM" id="SSF159270">
    <property type="entry name" value="YmcC-like"/>
    <property type="match status" value="1"/>
</dbReference>
<keyword evidence="2" id="KW-1185">Reference proteome</keyword>
<dbReference type="OrthoDB" id="6156230at2"/>
<evidence type="ECO:0000313" key="1">
    <source>
        <dbReference type="EMBL" id="PMR75023.1"/>
    </source>
</evidence>
<dbReference type="EMBL" id="PNRF01000023">
    <property type="protein sequence ID" value="PMR75023.1"/>
    <property type="molecule type" value="Genomic_DNA"/>
</dbReference>
<dbReference type="InterPro" id="IPR023373">
    <property type="entry name" value="YmcC_sf"/>
</dbReference>
<organism evidence="1 2">
    <name type="scientific">Billgrantia endophytica</name>
    <dbReference type="NCBI Taxonomy" id="2033802"/>
    <lineage>
        <taxon>Bacteria</taxon>
        <taxon>Pseudomonadati</taxon>
        <taxon>Pseudomonadota</taxon>
        <taxon>Gammaproteobacteria</taxon>
        <taxon>Oceanospirillales</taxon>
        <taxon>Halomonadaceae</taxon>
        <taxon>Billgrantia</taxon>
    </lineage>
</organism>
<dbReference type="Pfam" id="PF11102">
    <property type="entry name" value="YjbF"/>
    <property type="match status" value="1"/>
</dbReference>
<gene>
    <name evidence="1" type="ORF">C1H69_11620</name>
</gene>
<proteinExistence type="predicted"/>
<dbReference type="Gene3D" id="2.40.360.10">
    <property type="entry name" value="YmcC-like"/>
    <property type="match status" value="1"/>
</dbReference>
<comment type="caution">
    <text evidence="1">The sequence shown here is derived from an EMBL/GenBank/DDBJ whole genome shotgun (WGS) entry which is preliminary data.</text>
</comment>
<evidence type="ECO:0000313" key="2">
    <source>
        <dbReference type="Proteomes" id="UP000235803"/>
    </source>
</evidence>
<dbReference type="Proteomes" id="UP000235803">
    <property type="component" value="Unassembled WGS sequence"/>
</dbReference>
<evidence type="ECO:0008006" key="3">
    <source>
        <dbReference type="Google" id="ProtNLM"/>
    </source>
</evidence>
<dbReference type="AlphaFoldDB" id="A0A2N7U3N3"/>
<protein>
    <recommendedName>
        <fullName evidence="3">YjbF family lipoprotein</fullName>
    </recommendedName>
</protein>
<accession>A0A2N7U3N3</accession>